<dbReference type="Proteomes" id="UP000183649">
    <property type="component" value="Unassembled WGS sequence"/>
</dbReference>
<evidence type="ECO:0000256" key="2">
    <source>
        <dbReference type="ARBA" id="ARBA00007656"/>
    </source>
</evidence>
<comment type="catalytic activity">
    <reaction evidence="1">
        <text>[protein]-peptidylproline (omega=180) = [protein]-peptidylproline (omega=0)</text>
        <dbReference type="Rhea" id="RHEA:16237"/>
        <dbReference type="Rhea" id="RHEA-COMP:10747"/>
        <dbReference type="Rhea" id="RHEA-COMP:10748"/>
        <dbReference type="ChEBI" id="CHEBI:83833"/>
        <dbReference type="ChEBI" id="CHEBI:83834"/>
        <dbReference type="EC" id="5.2.1.8"/>
    </reaction>
</comment>
<dbReference type="STRING" id="339866.GCA_001418255_02511"/>
<evidence type="ECO:0000256" key="3">
    <source>
        <dbReference type="ARBA" id="ARBA00013194"/>
    </source>
</evidence>
<evidence type="ECO:0000256" key="4">
    <source>
        <dbReference type="ARBA" id="ARBA00023110"/>
    </source>
</evidence>
<keyword evidence="8" id="KW-1185">Reference proteome</keyword>
<dbReference type="RefSeq" id="WP_055451353.1">
    <property type="nucleotide sequence ID" value="NZ_CYHF01000009.1"/>
</dbReference>
<dbReference type="InterPro" id="IPR046357">
    <property type="entry name" value="PPIase_dom_sf"/>
</dbReference>
<accession>A0A0K6I8P0</accession>
<evidence type="ECO:0000256" key="5">
    <source>
        <dbReference type="PROSITE-ProRule" id="PRU00278"/>
    </source>
</evidence>
<dbReference type="SUPFAM" id="SSF54534">
    <property type="entry name" value="FKBP-like"/>
    <property type="match status" value="1"/>
</dbReference>
<reference evidence="8" key="1">
    <citation type="submission" date="2015-08" db="EMBL/GenBank/DDBJ databases">
        <authorList>
            <person name="Varghese N."/>
        </authorList>
    </citation>
    <scope>NUCLEOTIDE SEQUENCE [LARGE SCALE GENOMIC DNA]</scope>
    <source>
        <strain evidence="8">DSM 18181</strain>
    </source>
</reference>
<dbReference type="PANTHER" id="PTHR47245:SF2">
    <property type="entry name" value="PEPTIDYL-PROLYL CIS-TRANS ISOMERASE HP_0175-RELATED"/>
    <property type="match status" value="1"/>
</dbReference>
<sequence length="226" mass="24657">MNTTQIPPMPEVEAALARLRQRAAELGLAPQDDETLLEAVLQHDVQTPEPGEEECRRYYAQHADALRQGDMVEADHILFAVTPSTPIDALRVKAEDTLYALMADASGFAEMARGLSNCPSGQVGGNLGQLTADQCVPEFWKALMEFGQPGLLPHLVRTRFGLHVVRIARIAHGQLPPFEHVHAQIAQALRQQSLVRALQLYAQDLQAHAEPDAETADAVACPAPVH</sequence>
<keyword evidence="5" id="KW-0413">Isomerase</keyword>
<feature type="domain" description="PpiC" evidence="6">
    <location>
        <begin position="69"/>
        <end position="169"/>
    </location>
</feature>
<dbReference type="Gene3D" id="3.10.50.40">
    <property type="match status" value="1"/>
</dbReference>
<dbReference type="PANTHER" id="PTHR47245">
    <property type="entry name" value="PEPTIDYLPROLYL ISOMERASE"/>
    <property type="match status" value="1"/>
</dbReference>
<dbReference type="GO" id="GO:0003755">
    <property type="term" value="F:peptidyl-prolyl cis-trans isomerase activity"/>
    <property type="evidence" value="ECO:0007669"/>
    <property type="project" value="UniProtKB-KW"/>
</dbReference>
<dbReference type="OrthoDB" id="9769613at2"/>
<dbReference type="EMBL" id="CYHF01000009">
    <property type="protein sequence ID" value="CUA99418.1"/>
    <property type="molecule type" value="Genomic_DNA"/>
</dbReference>
<dbReference type="PROSITE" id="PS50198">
    <property type="entry name" value="PPIC_PPIASE_2"/>
    <property type="match status" value="1"/>
</dbReference>
<evidence type="ECO:0000313" key="7">
    <source>
        <dbReference type="EMBL" id="CUA99418.1"/>
    </source>
</evidence>
<name>A0A0K6I8P0_9BURK</name>
<gene>
    <name evidence="7" type="ORF">Ga0061069_109113</name>
</gene>
<dbReference type="Pfam" id="PF13616">
    <property type="entry name" value="Rotamase_3"/>
    <property type="match status" value="1"/>
</dbReference>
<comment type="similarity">
    <text evidence="2">Belongs to the PpiC/parvulin rotamase family.</text>
</comment>
<keyword evidence="4 5" id="KW-0697">Rotamase</keyword>
<evidence type="ECO:0000259" key="6">
    <source>
        <dbReference type="PROSITE" id="PS50198"/>
    </source>
</evidence>
<protein>
    <recommendedName>
        <fullName evidence="3">peptidylprolyl isomerase</fullName>
        <ecNumber evidence="3">5.2.1.8</ecNumber>
    </recommendedName>
</protein>
<dbReference type="AlphaFoldDB" id="A0A0K6I8P0"/>
<dbReference type="InterPro" id="IPR000297">
    <property type="entry name" value="PPIase_PpiC"/>
</dbReference>
<organism evidence="7 8">
    <name type="scientific">Thiomonas bhubaneswarensis</name>
    <dbReference type="NCBI Taxonomy" id="339866"/>
    <lineage>
        <taxon>Bacteria</taxon>
        <taxon>Pseudomonadati</taxon>
        <taxon>Pseudomonadota</taxon>
        <taxon>Betaproteobacteria</taxon>
        <taxon>Burkholderiales</taxon>
        <taxon>Thiomonas</taxon>
    </lineage>
</organism>
<evidence type="ECO:0000256" key="1">
    <source>
        <dbReference type="ARBA" id="ARBA00000971"/>
    </source>
</evidence>
<dbReference type="EC" id="5.2.1.8" evidence="3"/>
<dbReference type="InterPro" id="IPR050245">
    <property type="entry name" value="PrsA_foldase"/>
</dbReference>
<proteinExistence type="inferred from homology"/>
<evidence type="ECO:0000313" key="8">
    <source>
        <dbReference type="Proteomes" id="UP000183649"/>
    </source>
</evidence>